<reference evidence="2" key="1">
    <citation type="submission" date="2021-03" db="EMBL/GenBank/DDBJ databases">
        <title>Draft genome sequence of rust myrtle Austropuccinia psidii MF-1, a brazilian biotype.</title>
        <authorList>
            <person name="Quecine M.C."/>
            <person name="Pachon D.M.R."/>
            <person name="Bonatelli M.L."/>
            <person name="Correr F.H."/>
            <person name="Franceschini L.M."/>
            <person name="Leite T.F."/>
            <person name="Margarido G.R.A."/>
            <person name="Almeida C.A."/>
            <person name="Ferrarezi J.A."/>
            <person name="Labate C.A."/>
        </authorList>
    </citation>
    <scope>NUCLEOTIDE SEQUENCE</scope>
    <source>
        <strain evidence="2">MF-1</strain>
    </source>
</reference>
<feature type="region of interest" description="Disordered" evidence="1">
    <location>
        <begin position="1"/>
        <end position="21"/>
    </location>
</feature>
<dbReference type="Proteomes" id="UP000765509">
    <property type="component" value="Unassembled WGS sequence"/>
</dbReference>
<feature type="compositionally biased region" description="Polar residues" evidence="1">
    <location>
        <begin position="1"/>
        <end position="12"/>
    </location>
</feature>
<sequence length="118" mass="12936">MFSPFSFSTAQTRPEDPEEVPPCLALPLLPYGIGPEELRMSTCGRTAHASGGYRDGGPHRHCSAYAQPRGARNKQAKGARAFGRFLLAEALVLPGDETRAPDNRYKETSKLYADILEK</sequence>
<evidence type="ECO:0000313" key="3">
    <source>
        <dbReference type="Proteomes" id="UP000765509"/>
    </source>
</evidence>
<organism evidence="2 3">
    <name type="scientific">Austropuccinia psidii MF-1</name>
    <dbReference type="NCBI Taxonomy" id="1389203"/>
    <lineage>
        <taxon>Eukaryota</taxon>
        <taxon>Fungi</taxon>
        <taxon>Dikarya</taxon>
        <taxon>Basidiomycota</taxon>
        <taxon>Pucciniomycotina</taxon>
        <taxon>Pucciniomycetes</taxon>
        <taxon>Pucciniales</taxon>
        <taxon>Sphaerophragmiaceae</taxon>
        <taxon>Austropuccinia</taxon>
    </lineage>
</organism>
<protein>
    <submittedName>
        <fullName evidence="2">Uncharacterized protein</fullName>
    </submittedName>
</protein>
<dbReference type="EMBL" id="AVOT02024561">
    <property type="protein sequence ID" value="MBW0515304.1"/>
    <property type="molecule type" value="Genomic_DNA"/>
</dbReference>
<evidence type="ECO:0000313" key="2">
    <source>
        <dbReference type="EMBL" id="MBW0515304.1"/>
    </source>
</evidence>
<dbReference type="AlphaFoldDB" id="A0A9Q3HU72"/>
<comment type="caution">
    <text evidence="2">The sequence shown here is derived from an EMBL/GenBank/DDBJ whole genome shotgun (WGS) entry which is preliminary data.</text>
</comment>
<gene>
    <name evidence="2" type="ORF">O181_055019</name>
</gene>
<keyword evidence="3" id="KW-1185">Reference proteome</keyword>
<feature type="region of interest" description="Disordered" evidence="1">
    <location>
        <begin position="48"/>
        <end position="73"/>
    </location>
</feature>
<name>A0A9Q3HU72_9BASI</name>
<evidence type="ECO:0000256" key="1">
    <source>
        <dbReference type="SAM" id="MobiDB-lite"/>
    </source>
</evidence>
<proteinExistence type="predicted"/>
<accession>A0A9Q3HU72</accession>